<accession>A0A3M9XNJ4</accession>
<proteinExistence type="predicted"/>
<name>A0A3M9XNJ4_9HYPH</name>
<sequence>MRSRLANASLSPSGGADAGDAFKTITWSGLSFQRNRRRPEVAAKAAAGGAVARFVMRDMTVSGGNGNGEGTARQGDRVKASSSL</sequence>
<feature type="compositionally biased region" description="Polar residues" evidence="1">
    <location>
        <begin position="1"/>
        <end position="12"/>
    </location>
</feature>
<gene>
    <name evidence="2" type="ORF">D1O30_08125</name>
</gene>
<feature type="region of interest" description="Disordered" evidence="1">
    <location>
        <begin position="60"/>
        <end position="84"/>
    </location>
</feature>
<keyword evidence="3" id="KW-1185">Reference proteome</keyword>
<feature type="compositionally biased region" description="Basic and acidic residues" evidence="1">
    <location>
        <begin position="74"/>
        <end position="84"/>
    </location>
</feature>
<protein>
    <submittedName>
        <fullName evidence="2">Uncharacterized protein</fullName>
    </submittedName>
</protein>
<evidence type="ECO:0000313" key="2">
    <source>
        <dbReference type="EMBL" id="RNJ49571.1"/>
    </source>
</evidence>
<dbReference type="Proteomes" id="UP000268623">
    <property type="component" value="Unassembled WGS sequence"/>
</dbReference>
<dbReference type="AlphaFoldDB" id="A0A3M9XNJ4"/>
<organism evidence="2 3">
    <name type="scientific">Methylocystis hirsuta</name>
    <dbReference type="NCBI Taxonomy" id="369798"/>
    <lineage>
        <taxon>Bacteria</taxon>
        <taxon>Pseudomonadati</taxon>
        <taxon>Pseudomonadota</taxon>
        <taxon>Alphaproteobacteria</taxon>
        <taxon>Hyphomicrobiales</taxon>
        <taxon>Methylocystaceae</taxon>
        <taxon>Methylocystis</taxon>
    </lineage>
</organism>
<comment type="caution">
    <text evidence="2">The sequence shown here is derived from an EMBL/GenBank/DDBJ whole genome shotgun (WGS) entry which is preliminary data.</text>
</comment>
<feature type="region of interest" description="Disordered" evidence="1">
    <location>
        <begin position="1"/>
        <end position="21"/>
    </location>
</feature>
<dbReference type="EMBL" id="QWDD01000001">
    <property type="protein sequence ID" value="RNJ49571.1"/>
    <property type="molecule type" value="Genomic_DNA"/>
</dbReference>
<reference evidence="2 3" key="1">
    <citation type="submission" date="2018-08" db="EMBL/GenBank/DDBJ databases">
        <title>Genome sequence of Methylocystis hirsuta CSC1, a methanotroph able to accumulate PHAs.</title>
        <authorList>
            <person name="Bordel S."/>
            <person name="Rodriguez E."/>
            <person name="Gancedo J."/>
            <person name="Munoz R."/>
        </authorList>
    </citation>
    <scope>NUCLEOTIDE SEQUENCE [LARGE SCALE GENOMIC DNA]</scope>
    <source>
        <strain evidence="2 3">CSC1</strain>
    </source>
</reference>
<evidence type="ECO:0000313" key="3">
    <source>
        <dbReference type="Proteomes" id="UP000268623"/>
    </source>
</evidence>
<evidence type="ECO:0000256" key="1">
    <source>
        <dbReference type="SAM" id="MobiDB-lite"/>
    </source>
</evidence>